<gene>
    <name evidence="2" type="ORF">Mgrana_00967</name>
</gene>
<dbReference type="EMBL" id="QWLB01000009">
    <property type="protein sequence ID" value="RIH93169.1"/>
    <property type="molecule type" value="Genomic_DNA"/>
</dbReference>
<dbReference type="CDD" id="cd02019">
    <property type="entry name" value="NK"/>
    <property type="match status" value="1"/>
</dbReference>
<dbReference type="AlphaFoldDB" id="A0A399FCW1"/>
<dbReference type="InterPro" id="IPR027417">
    <property type="entry name" value="P-loop_NTPase"/>
</dbReference>
<dbReference type="RefSeq" id="WP_240631255.1">
    <property type="nucleotide sequence ID" value="NZ_BJXM01000014.1"/>
</dbReference>
<evidence type="ECO:0000259" key="1">
    <source>
        <dbReference type="Pfam" id="PF07728"/>
    </source>
</evidence>
<feature type="domain" description="ATPase dynein-related AAA" evidence="1">
    <location>
        <begin position="9"/>
        <end position="55"/>
    </location>
</feature>
<dbReference type="Proteomes" id="UP000266178">
    <property type="component" value="Unassembled WGS sequence"/>
</dbReference>
<protein>
    <recommendedName>
        <fullName evidence="1">ATPase dynein-related AAA domain-containing protein</fullName>
    </recommendedName>
</protein>
<proteinExistence type="predicted"/>
<dbReference type="SUPFAM" id="SSF52540">
    <property type="entry name" value="P-loop containing nucleoside triphosphate hydrolases"/>
    <property type="match status" value="1"/>
</dbReference>
<dbReference type="InterPro" id="IPR011704">
    <property type="entry name" value="ATPase_dyneun-rel_AAA"/>
</dbReference>
<organism evidence="2 3">
    <name type="scientific">Meiothermus granaticius NBRC 107808</name>
    <dbReference type="NCBI Taxonomy" id="1227551"/>
    <lineage>
        <taxon>Bacteria</taxon>
        <taxon>Thermotogati</taxon>
        <taxon>Deinococcota</taxon>
        <taxon>Deinococci</taxon>
        <taxon>Thermales</taxon>
        <taxon>Thermaceae</taxon>
        <taxon>Meiothermus</taxon>
    </lineage>
</organism>
<accession>A0A399FCW1</accession>
<name>A0A399FCW1_9DEIN</name>
<evidence type="ECO:0000313" key="2">
    <source>
        <dbReference type="EMBL" id="RIH93169.1"/>
    </source>
</evidence>
<evidence type="ECO:0000313" key="3">
    <source>
        <dbReference type="Proteomes" id="UP000266178"/>
    </source>
</evidence>
<dbReference type="Gene3D" id="3.40.50.300">
    <property type="entry name" value="P-loop containing nucleotide triphosphate hydrolases"/>
    <property type="match status" value="1"/>
</dbReference>
<sequence>MAGRQTFRILIVGKSGSGKSTLARQIIQRMEGRYRRLIIVNRKREFAELAQGRFMVGEEVYRRALPPSCAAKMDGERYANFAG</sequence>
<dbReference type="Pfam" id="PF07728">
    <property type="entry name" value="AAA_5"/>
    <property type="match status" value="1"/>
</dbReference>
<dbReference type="GO" id="GO:0005524">
    <property type="term" value="F:ATP binding"/>
    <property type="evidence" value="ECO:0007669"/>
    <property type="project" value="InterPro"/>
</dbReference>
<reference evidence="2 3" key="1">
    <citation type="submission" date="2018-08" db="EMBL/GenBank/DDBJ databases">
        <title>Meiothermus granaticius genome AF-68 sequencing project.</title>
        <authorList>
            <person name="Da Costa M.S."/>
            <person name="Albuquerque L."/>
            <person name="Raposo P."/>
            <person name="Froufe H.J.C."/>
            <person name="Barroso C.S."/>
            <person name="Egas C."/>
        </authorList>
    </citation>
    <scope>NUCLEOTIDE SEQUENCE [LARGE SCALE GENOMIC DNA]</scope>
    <source>
        <strain evidence="2 3">AF-68</strain>
    </source>
</reference>
<dbReference type="GO" id="GO:0016887">
    <property type="term" value="F:ATP hydrolysis activity"/>
    <property type="evidence" value="ECO:0007669"/>
    <property type="project" value="InterPro"/>
</dbReference>
<keyword evidence="3" id="KW-1185">Reference proteome</keyword>
<comment type="caution">
    <text evidence="2">The sequence shown here is derived from an EMBL/GenBank/DDBJ whole genome shotgun (WGS) entry which is preliminary data.</text>
</comment>